<dbReference type="SUPFAM" id="SSF51569">
    <property type="entry name" value="Aldolase"/>
    <property type="match status" value="1"/>
</dbReference>
<dbReference type="InterPro" id="IPR020624">
    <property type="entry name" value="Schiff_base-form_aldolases_CS"/>
</dbReference>
<keyword evidence="4" id="KW-0704">Schiff base</keyword>
<dbReference type="RefSeq" id="WP_186958847.1">
    <property type="nucleotide sequence ID" value="NZ_JACOOI010000005.1"/>
</dbReference>
<comment type="similarity">
    <text evidence="6">Belongs to the DapA family.</text>
</comment>
<reference evidence="7 8" key="1">
    <citation type="submission" date="2020-08" db="EMBL/GenBank/DDBJ databases">
        <title>Genome public.</title>
        <authorList>
            <person name="Liu C."/>
            <person name="Sun Q."/>
        </authorList>
    </citation>
    <scope>NUCLEOTIDE SEQUENCE [LARGE SCALE GENOMIC DNA]</scope>
    <source>
        <strain evidence="7 8">BX2</strain>
    </source>
</reference>
<protein>
    <submittedName>
        <fullName evidence="7">Dihydrodipicolinate synthase family protein</fullName>
    </submittedName>
</protein>
<evidence type="ECO:0000256" key="3">
    <source>
        <dbReference type="ARBA" id="ARBA00023239"/>
    </source>
</evidence>
<keyword evidence="8" id="KW-1185">Reference proteome</keyword>
<dbReference type="SMART" id="SM01130">
    <property type="entry name" value="DHDPS"/>
    <property type="match status" value="1"/>
</dbReference>
<comment type="subcellular location">
    <subcellularLocation>
        <location evidence="1">Cytoplasm</location>
    </subcellularLocation>
</comment>
<dbReference type="Proteomes" id="UP000644010">
    <property type="component" value="Unassembled WGS sequence"/>
</dbReference>
<evidence type="ECO:0000256" key="4">
    <source>
        <dbReference type="ARBA" id="ARBA00023270"/>
    </source>
</evidence>
<sequence length="299" mass="32771">MEKTKIKGLIAATVTPMEKNGDINLTVIDAYAEHLIKLGVAGVFVCGTTGESLFLDTEERKKVAEAWMKFSDRLKILVHVGSTSYRISSELAVHAGLIGADAISAMGPCFLQPNRVEELVQFNKLIAEKAPEIPYYYYHIPTTSGVNIHMPAFLEKAASEIPTLNGIKYTSYNSMEMQECINYNDKMFDILHGHDETLLTGLVLGATGGIGTSYNVSAPLFNQLLQAFNKGELQKAVDIQADANKLIRIMVKYVNAVVGIKAILSVMGIDCGPCRLPLQNLSASEIKSLENDLKTINWL</sequence>
<dbReference type="Gene3D" id="3.20.20.70">
    <property type="entry name" value="Aldolase class I"/>
    <property type="match status" value="1"/>
</dbReference>
<dbReference type="EMBL" id="JACOOI010000005">
    <property type="protein sequence ID" value="MBC5642673.1"/>
    <property type="molecule type" value="Genomic_DNA"/>
</dbReference>
<gene>
    <name evidence="7" type="ORF">H8S77_07205</name>
</gene>
<dbReference type="PANTHER" id="PTHR12128">
    <property type="entry name" value="DIHYDRODIPICOLINATE SYNTHASE"/>
    <property type="match status" value="1"/>
</dbReference>
<keyword evidence="5" id="KW-0119">Carbohydrate metabolism</keyword>
<evidence type="ECO:0000256" key="2">
    <source>
        <dbReference type="ARBA" id="ARBA00022490"/>
    </source>
</evidence>
<name>A0ABR7E0I4_9BACT</name>
<evidence type="ECO:0000256" key="6">
    <source>
        <dbReference type="PIRNR" id="PIRNR001365"/>
    </source>
</evidence>
<dbReference type="InterPro" id="IPR013785">
    <property type="entry name" value="Aldolase_TIM"/>
</dbReference>
<dbReference type="PROSITE" id="PS00665">
    <property type="entry name" value="DHDPS_1"/>
    <property type="match status" value="1"/>
</dbReference>
<keyword evidence="3 6" id="KW-0456">Lyase</keyword>
<dbReference type="PANTHER" id="PTHR12128:SF21">
    <property type="entry name" value="N-ACETYLNEURAMINATE LYASE"/>
    <property type="match status" value="1"/>
</dbReference>
<evidence type="ECO:0000256" key="1">
    <source>
        <dbReference type="ARBA" id="ARBA00004496"/>
    </source>
</evidence>
<dbReference type="Pfam" id="PF00701">
    <property type="entry name" value="DHDPS"/>
    <property type="match status" value="1"/>
</dbReference>
<evidence type="ECO:0000256" key="5">
    <source>
        <dbReference type="ARBA" id="ARBA00023277"/>
    </source>
</evidence>
<dbReference type="PRINTS" id="PR00146">
    <property type="entry name" value="DHPICSNTHASE"/>
</dbReference>
<evidence type="ECO:0000313" key="8">
    <source>
        <dbReference type="Proteomes" id="UP000644010"/>
    </source>
</evidence>
<keyword evidence="2" id="KW-0963">Cytoplasm</keyword>
<comment type="caution">
    <text evidence="7">The sequence shown here is derived from an EMBL/GenBank/DDBJ whole genome shotgun (WGS) entry which is preliminary data.</text>
</comment>
<dbReference type="PIRSF" id="PIRSF001365">
    <property type="entry name" value="DHDPS"/>
    <property type="match status" value="1"/>
</dbReference>
<dbReference type="InterPro" id="IPR002220">
    <property type="entry name" value="DapA-like"/>
</dbReference>
<proteinExistence type="inferred from homology"/>
<evidence type="ECO:0000313" key="7">
    <source>
        <dbReference type="EMBL" id="MBC5642673.1"/>
    </source>
</evidence>
<accession>A0ABR7E0I4</accession>
<organism evidence="7 8">
    <name type="scientific">Parabacteroides segnis</name>
    <dbReference type="NCBI Taxonomy" id="2763058"/>
    <lineage>
        <taxon>Bacteria</taxon>
        <taxon>Pseudomonadati</taxon>
        <taxon>Bacteroidota</taxon>
        <taxon>Bacteroidia</taxon>
        <taxon>Bacteroidales</taxon>
        <taxon>Tannerellaceae</taxon>
        <taxon>Parabacteroides</taxon>
    </lineage>
</organism>